<comment type="caution">
    <text evidence="1">The sequence shown here is derived from an EMBL/GenBank/DDBJ whole genome shotgun (WGS) entry which is preliminary data.</text>
</comment>
<dbReference type="RefSeq" id="WP_060673652.1">
    <property type="nucleotide sequence ID" value="NZ_LIXZ01000015.1"/>
</dbReference>
<dbReference type="OrthoDB" id="190426at2"/>
<protein>
    <recommendedName>
        <fullName evidence="3">DUF3891 family protein</fullName>
    </recommendedName>
</protein>
<dbReference type="Proteomes" id="UP000050398">
    <property type="component" value="Unassembled WGS sequence"/>
</dbReference>
<sequence length="253" mass="29710">MIIRETVDSFIMIKQHDHAYISGETIKHVNRNLLKSDLFFDDFVYASHQHDRSWIGLDETPIWNDAKQIPFTFSDYPLLPKLAFYQIGLDEIKEANLYAALLCSLHFCSFFAKSKDPDCLQFLQDEASRQKKIRKELPKLDEELLIQHFQLLQLSDNLSLYFCLNEPGVDKESEHPWFRDGFKNTESFHPGNHKLLARWVNEHEVTFDAYPFETDFHVTLPYKKVDKATIRKLGIAEAYGESKLEEHSILIRK</sequence>
<dbReference type="AlphaFoldDB" id="A0A0P6VZA6"/>
<organism evidence="1 2">
    <name type="scientific">Rossellomorea vietnamensis</name>
    <dbReference type="NCBI Taxonomy" id="218284"/>
    <lineage>
        <taxon>Bacteria</taxon>
        <taxon>Bacillati</taxon>
        <taxon>Bacillota</taxon>
        <taxon>Bacilli</taxon>
        <taxon>Bacillales</taxon>
        <taxon>Bacillaceae</taxon>
        <taxon>Rossellomorea</taxon>
    </lineage>
</organism>
<evidence type="ECO:0000313" key="1">
    <source>
        <dbReference type="EMBL" id="KPL58528.1"/>
    </source>
</evidence>
<accession>A0A0P6VZA6</accession>
<evidence type="ECO:0008006" key="3">
    <source>
        <dbReference type="Google" id="ProtNLM"/>
    </source>
</evidence>
<name>A0A0P6VZA6_9BACI</name>
<dbReference type="InterPro" id="IPR024992">
    <property type="entry name" value="DUF3891"/>
</dbReference>
<evidence type="ECO:0000313" key="2">
    <source>
        <dbReference type="Proteomes" id="UP000050398"/>
    </source>
</evidence>
<reference evidence="1 2" key="1">
    <citation type="submission" date="2015-08" db="EMBL/GenBank/DDBJ databases">
        <title>Draft Genome Sequence of Bacillus vietnamensis UCD-SED5.</title>
        <authorList>
            <person name="Lee R.D."/>
            <person name="Jospin G."/>
            <person name="Lang J.M."/>
            <person name="Coil D.A."/>
            <person name="Eisen J.A."/>
        </authorList>
    </citation>
    <scope>NUCLEOTIDE SEQUENCE [LARGE SCALE GENOMIC DNA]</scope>
    <source>
        <strain evidence="1 2">UCD-SED5</strain>
    </source>
</reference>
<dbReference type="PATRIC" id="fig|218284.4.peg.1596"/>
<proteinExistence type="predicted"/>
<gene>
    <name evidence="1" type="ORF">AM506_16925</name>
</gene>
<dbReference type="Pfam" id="PF13030">
    <property type="entry name" value="DUF3891"/>
    <property type="match status" value="1"/>
</dbReference>
<dbReference type="EMBL" id="LIXZ01000015">
    <property type="protein sequence ID" value="KPL58528.1"/>
    <property type="molecule type" value="Genomic_DNA"/>
</dbReference>